<dbReference type="EMBL" id="LFJV01000059">
    <property type="protein sequence ID" value="KMM32470.1"/>
    <property type="molecule type" value="Genomic_DNA"/>
</dbReference>
<gene>
    <name evidence="3" type="ORF">ACM15_17155</name>
</gene>
<dbReference type="SUPFAM" id="SSF51735">
    <property type="entry name" value="NAD(P)-binding Rossmann-fold domains"/>
    <property type="match status" value="1"/>
</dbReference>
<dbReference type="PATRIC" id="fig|328812.4.peg.4394"/>
<dbReference type="Proteomes" id="UP000036166">
    <property type="component" value="Unassembled WGS sequence"/>
</dbReference>
<dbReference type="SMART" id="SM00829">
    <property type="entry name" value="PKS_ER"/>
    <property type="match status" value="1"/>
</dbReference>
<sequence length="314" mass="33716">MKALVLKQFGGTENFSMEEISEPQVGKGEVLIQVKAIGINPVDVKTRAGGGQAAQYKENQPIVIGWDVAGIVTKAADDVTGFAVGDEVFGTINFPGTGGAYAQYALCPAAQIAKKPANISFEEAAASTLSALTAWQALVDTGHIKKGDQVLIHGGAGGVGNYAIQIARHIGCHVITTAGTGDMDFVKSIGADEVIDYKNQKFEEMVKDLDFILDTVGGENFVRSLQVLKPDGIIVLLPSNKKEEADKAAREHHIKNYRHILMHSDGEDMQHIAAMLTDGSLKVHIDKTFPFKQIPQAHQEMENGKVKGKIVITV</sequence>
<reference evidence="3 4" key="1">
    <citation type="submission" date="2015-06" db="EMBL/GenBank/DDBJ databases">
        <title>Draft Genome Sequence of Parabacteroides goldsteinii with Putative Novel Metallo-Beta-Lactamases Isolated from a Blood Culture from a Human Patient.</title>
        <authorList>
            <person name="Krogh T.J."/>
            <person name="Agergaard C.N."/>
            <person name="Moller-Jensen J."/>
            <person name="Justesen U.S."/>
        </authorList>
    </citation>
    <scope>NUCLEOTIDE SEQUENCE [LARGE SCALE GENOMIC DNA]</scope>
    <source>
        <strain evidence="3 4">910340</strain>
    </source>
</reference>
<dbReference type="Gene3D" id="3.40.50.720">
    <property type="entry name" value="NAD(P)-binding Rossmann-like Domain"/>
    <property type="match status" value="1"/>
</dbReference>
<evidence type="ECO:0000256" key="1">
    <source>
        <dbReference type="ARBA" id="ARBA00023002"/>
    </source>
</evidence>
<comment type="caution">
    <text evidence="3">The sequence shown here is derived from an EMBL/GenBank/DDBJ whole genome shotgun (WGS) entry which is preliminary data.</text>
</comment>
<dbReference type="InterPro" id="IPR011032">
    <property type="entry name" value="GroES-like_sf"/>
</dbReference>
<proteinExistence type="predicted"/>
<keyword evidence="1" id="KW-0560">Oxidoreductase</keyword>
<dbReference type="GO" id="GO:0008270">
    <property type="term" value="F:zinc ion binding"/>
    <property type="evidence" value="ECO:0007669"/>
    <property type="project" value="InterPro"/>
</dbReference>
<dbReference type="RefSeq" id="WP_048316398.1">
    <property type="nucleotide sequence ID" value="NZ_CAXHRX010000020.1"/>
</dbReference>
<dbReference type="GO" id="GO:0016491">
    <property type="term" value="F:oxidoreductase activity"/>
    <property type="evidence" value="ECO:0007669"/>
    <property type="project" value="UniProtKB-KW"/>
</dbReference>
<name>A0A0J6CGX4_9BACT</name>
<dbReference type="SUPFAM" id="SSF50129">
    <property type="entry name" value="GroES-like"/>
    <property type="match status" value="1"/>
</dbReference>
<dbReference type="InterPro" id="IPR020843">
    <property type="entry name" value="ER"/>
</dbReference>
<dbReference type="PANTHER" id="PTHR11695">
    <property type="entry name" value="ALCOHOL DEHYDROGENASE RELATED"/>
    <property type="match status" value="1"/>
</dbReference>
<dbReference type="InterPro" id="IPR050700">
    <property type="entry name" value="YIM1/Zinc_Alcohol_DH_Fams"/>
</dbReference>
<feature type="domain" description="Enoyl reductase (ER)" evidence="2">
    <location>
        <begin position="10"/>
        <end position="312"/>
    </location>
</feature>
<dbReference type="CDD" id="cd05289">
    <property type="entry name" value="MDR_like_2"/>
    <property type="match status" value="1"/>
</dbReference>
<organism evidence="3 4">
    <name type="scientific">Parabacteroides goldsteinii</name>
    <dbReference type="NCBI Taxonomy" id="328812"/>
    <lineage>
        <taxon>Bacteria</taxon>
        <taxon>Pseudomonadati</taxon>
        <taxon>Bacteroidota</taxon>
        <taxon>Bacteroidia</taxon>
        <taxon>Bacteroidales</taxon>
        <taxon>Tannerellaceae</taxon>
        <taxon>Parabacteroides</taxon>
    </lineage>
</organism>
<dbReference type="Pfam" id="PF08240">
    <property type="entry name" value="ADH_N"/>
    <property type="match status" value="1"/>
</dbReference>
<dbReference type="AlphaFoldDB" id="A0A0J6CGX4"/>
<dbReference type="InterPro" id="IPR002364">
    <property type="entry name" value="Quin_OxRdtase/zeta-crystal_CS"/>
</dbReference>
<dbReference type="PROSITE" id="PS01162">
    <property type="entry name" value="QOR_ZETA_CRYSTAL"/>
    <property type="match status" value="1"/>
</dbReference>
<accession>A0A0J6CGX4</accession>
<protein>
    <submittedName>
        <fullName evidence="3">Oxidoreductase</fullName>
    </submittedName>
</protein>
<dbReference type="PANTHER" id="PTHR11695:SF294">
    <property type="entry name" value="RETICULON-4-INTERACTING PROTEIN 1, MITOCHONDRIAL"/>
    <property type="match status" value="1"/>
</dbReference>
<dbReference type="Gene3D" id="3.90.180.10">
    <property type="entry name" value="Medium-chain alcohol dehydrogenases, catalytic domain"/>
    <property type="match status" value="1"/>
</dbReference>
<evidence type="ECO:0000313" key="4">
    <source>
        <dbReference type="Proteomes" id="UP000036166"/>
    </source>
</evidence>
<evidence type="ECO:0000259" key="2">
    <source>
        <dbReference type="SMART" id="SM00829"/>
    </source>
</evidence>
<dbReference type="InterPro" id="IPR013154">
    <property type="entry name" value="ADH-like_N"/>
</dbReference>
<dbReference type="InterPro" id="IPR036291">
    <property type="entry name" value="NAD(P)-bd_dom_sf"/>
</dbReference>
<evidence type="ECO:0000313" key="3">
    <source>
        <dbReference type="EMBL" id="KMM32470.1"/>
    </source>
</evidence>
<dbReference type="Pfam" id="PF13602">
    <property type="entry name" value="ADH_zinc_N_2"/>
    <property type="match status" value="1"/>
</dbReference>